<dbReference type="PROSITE" id="PS50297">
    <property type="entry name" value="ANK_REP_REGION"/>
    <property type="match status" value="2"/>
</dbReference>
<dbReference type="EMBL" id="CAXKWB010007199">
    <property type="protein sequence ID" value="CAL4086034.1"/>
    <property type="molecule type" value="Genomic_DNA"/>
</dbReference>
<proteinExistence type="predicted"/>
<dbReference type="PANTHER" id="PTHR24126:SF14">
    <property type="entry name" value="ANK_REP_REGION DOMAIN-CONTAINING PROTEIN"/>
    <property type="match status" value="1"/>
</dbReference>
<feature type="region of interest" description="Disordered" evidence="4">
    <location>
        <begin position="384"/>
        <end position="418"/>
    </location>
</feature>
<dbReference type="InterPro" id="IPR036770">
    <property type="entry name" value="Ankyrin_rpt-contain_sf"/>
</dbReference>
<dbReference type="Gene3D" id="1.25.40.20">
    <property type="entry name" value="Ankyrin repeat-containing domain"/>
    <property type="match status" value="2"/>
</dbReference>
<evidence type="ECO:0000313" key="6">
    <source>
        <dbReference type="Proteomes" id="UP001497623"/>
    </source>
</evidence>
<evidence type="ECO:0000256" key="1">
    <source>
        <dbReference type="ARBA" id="ARBA00022737"/>
    </source>
</evidence>
<reference evidence="5 6" key="1">
    <citation type="submission" date="2024-05" db="EMBL/GenBank/DDBJ databases">
        <authorList>
            <person name="Wallberg A."/>
        </authorList>
    </citation>
    <scope>NUCLEOTIDE SEQUENCE [LARGE SCALE GENOMIC DNA]</scope>
</reference>
<keyword evidence="6" id="KW-1185">Reference proteome</keyword>
<feature type="repeat" description="ANK" evidence="3">
    <location>
        <begin position="591"/>
        <end position="623"/>
    </location>
</feature>
<dbReference type="SUPFAM" id="SSF48403">
    <property type="entry name" value="Ankyrin repeat"/>
    <property type="match status" value="1"/>
</dbReference>
<dbReference type="PANTHER" id="PTHR24126">
    <property type="entry name" value="ANKYRIN REPEAT, PH AND SEC7 DOMAIN CONTAINING PROTEIN SECG-RELATED"/>
    <property type="match status" value="1"/>
</dbReference>
<sequence length="729" mass="79558">MSTILNDRLKWNFEKALDEGRNVLVILCRVRLKGVPVTAKFAELSNTEKKSWGFKKGQIKQIESGCDLNDMDISLLYLIIRVFGDLSPGQLLDLIKQFKDIRNTFVHEKQKLSLDKNKLRSKLAELKVLYTSIFEELKKCSNPVVVTLLDQHFADISTRLLSLEATLDDDILEHTTDLVMASNTAEARLTQFSQATLTLDQASAMCKVQTTDLVAKTNEITQASALALKQIDQAALMLSQCITDSDTETRLSSLEKLLGCHTQKQESAVSAADTFQFIQRSSTKRNRLLRRTSSIEEAVLIINDVMKANDATTTKYKQTGKDALLIKAVEEADTVAITNLVKSVDELDSEMVSVAQEIAIANTNVAAIKLLDLAKKKINERKVSAENVGTNSSAESQKALRKVSTKNERTDASTEKQQALTKDLVHAVKVKDPLKVRRALQQGADPNTKFPWTSIKATSVLCHAVAWEDVEVVKELLKIKSINVDQLCDSLKTALFIAVLNANCEIAQLLLSRGAHPNLSMNLHGTPLLQAVVSGNCKIAKLLIDNGASPNLASGPYNTTPLYATVAKGNCTIAECLIKNGALPDLASGQYNKTSLCAAAGMGNCSMVDLLIKNGASVNLASGESSCPPLLEAAFSGHHDICCLLLKYGADPEATGSDGMSSIFFAASRGHRDVIQALINNGGNPQLKWDDCYTPADLARHQGHNDLADWLNKQSKLAKRWGQLNKVPC</sequence>
<dbReference type="InterPro" id="IPR002110">
    <property type="entry name" value="Ankyrin_rpt"/>
</dbReference>
<keyword evidence="1" id="KW-0677">Repeat</keyword>
<feature type="repeat" description="ANK" evidence="3">
    <location>
        <begin position="523"/>
        <end position="555"/>
    </location>
</feature>
<dbReference type="Proteomes" id="UP001497623">
    <property type="component" value="Unassembled WGS sequence"/>
</dbReference>
<protein>
    <submittedName>
        <fullName evidence="5">Uncharacterized protein</fullName>
    </submittedName>
</protein>
<feature type="repeat" description="ANK" evidence="3">
    <location>
        <begin position="658"/>
        <end position="690"/>
    </location>
</feature>
<evidence type="ECO:0000313" key="5">
    <source>
        <dbReference type="EMBL" id="CAL4086034.1"/>
    </source>
</evidence>
<feature type="compositionally biased region" description="Basic and acidic residues" evidence="4">
    <location>
        <begin position="405"/>
        <end position="414"/>
    </location>
</feature>
<gene>
    <name evidence="5" type="ORF">MNOR_LOCUS12891</name>
</gene>
<comment type="caution">
    <text evidence="5">The sequence shown here is derived from an EMBL/GenBank/DDBJ whole genome shotgun (WGS) entry which is preliminary data.</text>
</comment>
<name>A0AAV2QH17_MEGNR</name>
<dbReference type="SMART" id="SM00248">
    <property type="entry name" value="ANK"/>
    <property type="match status" value="7"/>
</dbReference>
<evidence type="ECO:0000256" key="2">
    <source>
        <dbReference type="ARBA" id="ARBA00023043"/>
    </source>
</evidence>
<feature type="compositionally biased region" description="Polar residues" evidence="4">
    <location>
        <begin position="387"/>
        <end position="396"/>
    </location>
</feature>
<dbReference type="Pfam" id="PF12796">
    <property type="entry name" value="Ank_2"/>
    <property type="match status" value="3"/>
</dbReference>
<accession>A0AAV2QH17</accession>
<evidence type="ECO:0000256" key="3">
    <source>
        <dbReference type="PROSITE-ProRule" id="PRU00023"/>
    </source>
</evidence>
<feature type="repeat" description="ANK" evidence="3">
    <location>
        <begin position="490"/>
        <end position="522"/>
    </location>
</feature>
<keyword evidence="2 3" id="KW-0040">ANK repeat</keyword>
<dbReference type="PROSITE" id="PS50088">
    <property type="entry name" value="ANK_REPEAT"/>
    <property type="match status" value="4"/>
</dbReference>
<dbReference type="AlphaFoldDB" id="A0AAV2QH17"/>
<organism evidence="5 6">
    <name type="scientific">Meganyctiphanes norvegica</name>
    <name type="common">Northern krill</name>
    <name type="synonym">Thysanopoda norvegica</name>
    <dbReference type="NCBI Taxonomy" id="48144"/>
    <lineage>
        <taxon>Eukaryota</taxon>
        <taxon>Metazoa</taxon>
        <taxon>Ecdysozoa</taxon>
        <taxon>Arthropoda</taxon>
        <taxon>Crustacea</taxon>
        <taxon>Multicrustacea</taxon>
        <taxon>Malacostraca</taxon>
        <taxon>Eumalacostraca</taxon>
        <taxon>Eucarida</taxon>
        <taxon>Euphausiacea</taxon>
        <taxon>Euphausiidae</taxon>
        <taxon>Meganyctiphanes</taxon>
    </lineage>
</organism>
<evidence type="ECO:0000256" key="4">
    <source>
        <dbReference type="SAM" id="MobiDB-lite"/>
    </source>
</evidence>